<dbReference type="AlphaFoldDB" id="A0ABD1LEV4"/>
<accession>A0ABD1LEV4</accession>
<reference evidence="1 2" key="1">
    <citation type="submission" date="2024-08" db="EMBL/GenBank/DDBJ databases">
        <title>Insights into the chromosomal genome structure of Flemingia macrophylla.</title>
        <authorList>
            <person name="Ding Y."/>
            <person name="Zhao Y."/>
            <person name="Bi W."/>
            <person name="Wu M."/>
            <person name="Zhao G."/>
            <person name="Gong Y."/>
            <person name="Li W."/>
            <person name="Zhang P."/>
        </authorList>
    </citation>
    <scope>NUCLEOTIDE SEQUENCE [LARGE SCALE GENOMIC DNA]</scope>
    <source>
        <strain evidence="1">DYQJB</strain>
        <tissue evidence="1">Leaf</tissue>
    </source>
</reference>
<keyword evidence="2" id="KW-1185">Reference proteome</keyword>
<protein>
    <submittedName>
        <fullName evidence="1">Uncharacterized protein</fullName>
    </submittedName>
</protein>
<comment type="caution">
    <text evidence="1">The sequence shown here is derived from an EMBL/GenBank/DDBJ whole genome shotgun (WGS) entry which is preliminary data.</text>
</comment>
<dbReference type="Proteomes" id="UP001603857">
    <property type="component" value="Unassembled WGS sequence"/>
</dbReference>
<evidence type="ECO:0000313" key="2">
    <source>
        <dbReference type="Proteomes" id="UP001603857"/>
    </source>
</evidence>
<gene>
    <name evidence="1" type="ORF">Fmac_026386</name>
</gene>
<name>A0ABD1LEV4_9FABA</name>
<proteinExistence type="predicted"/>
<organism evidence="1 2">
    <name type="scientific">Flemingia macrophylla</name>
    <dbReference type="NCBI Taxonomy" id="520843"/>
    <lineage>
        <taxon>Eukaryota</taxon>
        <taxon>Viridiplantae</taxon>
        <taxon>Streptophyta</taxon>
        <taxon>Embryophyta</taxon>
        <taxon>Tracheophyta</taxon>
        <taxon>Spermatophyta</taxon>
        <taxon>Magnoliopsida</taxon>
        <taxon>eudicotyledons</taxon>
        <taxon>Gunneridae</taxon>
        <taxon>Pentapetalae</taxon>
        <taxon>rosids</taxon>
        <taxon>fabids</taxon>
        <taxon>Fabales</taxon>
        <taxon>Fabaceae</taxon>
        <taxon>Papilionoideae</taxon>
        <taxon>50 kb inversion clade</taxon>
        <taxon>NPAAA clade</taxon>
        <taxon>indigoferoid/millettioid clade</taxon>
        <taxon>Phaseoleae</taxon>
        <taxon>Flemingia</taxon>
    </lineage>
</organism>
<evidence type="ECO:0000313" key="1">
    <source>
        <dbReference type="EMBL" id="KAL2322007.1"/>
    </source>
</evidence>
<sequence length="55" mass="6250">MGSFSRKLLDGIMEIFGVPPKMFRTICSTIVKLDKHFSTDKTRNGGRKKINYGDN</sequence>
<dbReference type="EMBL" id="JBGMDY010000009">
    <property type="protein sequence ID" value="KAL2322007.1"/>
    <property type="molecule type" value="Genomic_DNA"/>
</dbReference>